<evidence type="ECO:0000313" key="3">
    <source>
        <dbReference type="Proteomes" id="UP000622797"/>
    </source>
</evidence>
<feature type="compositionally biased region" description="Polar residues" evidence="1">
    <location>
        <begin position="154"/>
        <end position="164"/>
    </location>
</feature>
<gene>
    <name evidence="2" type="ORF">FSARC_2668</name>
</gene>
<dbReference type="AlphaFoldDB" id="A0A8H4XCS0"/>
<feature type="compositionally biased region" description="Polar residues" evidence="1">
    <location>
        <begin position="81"/>
        <end position="94"/>
    </location>
</feature>
<comment type="caution">
    <text evidence="2">The sequence shown here is derived from an EMBL/GenBank/DDBJ whole genome shotgun (WGS) entry which is preliminary data.</text>
</comment>
<protein>
    <submittedName>
        <fullName evidence="2">Uncharacterized protein</fullName>
    </submittedName>
</protein>
<proteinExistence type="predicted"/>
<feature type="compositionally biased region" description="Basic and acidic residues" evidence="1">
    <location>
        <begin position="112"/>
        <end position="123"/>
    </location>
</feature>
<feature type="compositionally biased region" description="Polar residues" evidence="1">
    <location>
        <begin position="260"/>
        <end position="270"/>
    </location>
</feature>
<evidence type="ECO:0000313" key="2">
    <source>
        <dbReference type="EMBL" id="KAF4970262.1"/>
    </source>
</evidence>
<reference evidence="2" key="2">
    <citation type="submission" date="2020-05" db="EMBL/GenBank/DDBJ databases">
        <authorList>
            <person name="Kim H.-S."/>
            <person name="Proctor R.H."/>
            <person name="Brown D.W."/>
        </authorList>
    </citation>
    <scope>NUCLEOTIDE SEQUENCE</scope>
    <source>
        <strain evidence="2">NRRL 20472</strain>
    </source>
</reference>
<feature type="compositionally biased region" description="Basic and acidic residues" evidence="1">
    <location>
        <begin position="244"/>
        <end position="259"/>
    </location>
</feature>
<feature type="region of interest" description="Disordered" evidence="1">
    <location>
        <begin position="1"/>
        <end position="21"/>
    </location>
</feature>
<evidence type="ECO:0000256" key="1">
    <source>
        <dbReference type="SAM" id="MobiDB-lite"/>
    </source>
</evidence>
<name>A0A8H4XCS0_9HYPO</name>
<feature type="region of interest" description="Disordered" evidence="1">
    <location>
        <begin position="200"/>
        <end position="270"/>
    </location>
</feature>
<reference evidence="2" key="1">
    <citation type="journal article" date="2020" name="BMC Genomics">
        <title>Correction to: Identification and distribution of gene clusters required for synthesis of sphingolipid metabolism inhibitors in diverse species of the filamentous fungus Fusarium.</title>
        <authorList>
            <person name="Kim H.S."/>
            <person name="Lohmar J.M."/>
            <person name="Busman M."/>
            <person name="Brown D.W."/>
            <person name="Naumann T.A."/>
            <person name="Divon H.H."/>
            <person name="Lysoe E."/>
            <person name="Uhlig S."/>
            <person name="Proctor R.H."/>
        </authorList>
    </citation>
    <scope>NUCLEOTIDE SEQUENCE</scope>
    <source>
        <strain evidence="2">NRRL 20472</strain>
    </source>
</reference>
<dbReference type="EMBL" id="JABEXW010000130">
    <property type="protein sequence ID" value="KAF4970262.1"/>
    <property type="molecule type" value="Genomic_DNA"/>
</dbReference>
<accession>A0A8H4XCS0</accession>
<feature type="region of interest" description="Disordered" evidence="1">
    <location>
        <begin position="69"/>
        <end position="164"/>
    </location>
</feature>
<dbReference type="Proteomes" id="UP000622797">
    <property type="component" value="Unassembled WGS sequence"/>
</dbReference>
<dbReference type="OrthoDB" id="5062305at2759"/>
<keyword evidence="3" id="KW-1185">Reference proteome</keyword>
<sequence length="270" mass="29749">MHRQVTFSENGMARSTPIVGSKASKLDSETLDRADAFDTACSLQLEEGIGVEIVESTLDEFACIQFIPETPPPSDSGVDQLLTSNNSSGQSNQAREWKLPLRTSQKVKRRRVESIRSNEEAKSADNLLKDPTSQANRIPTGNLGSGNEQVRHGTPSQRATQTPESLIVTKLTPLPAGAPRIIETKGRYTIRKGVRIRDYKLPNPVPWPRAPSSSSPQYQCRDGFDRSETSLGYPQPMIAQSRQTGREETQSKQGREEVSRSPSLGTTDQN</sequence>
<organism evidence="2 3">
    <name type="scientific">Fusarium sarcochroum</name>
    <dbReference type="NCBI Taxonomy" id="1208366"/>
    <lineage>
        <taxon>Eukaryota</taxon>
        <taxon>Fungi</taxon>
        <taxon>Dikarya</taxon>
        <taxon>Ascomycota</taxon>
        <taxon>Pezizomycotina</taxon>
        <taxon>Sordariomycetes</taxon>
        <taxon>Hypocreomycetidae</taxon>
        <taxon>Hypocreales</taxon>
        <taxon>Nectriaceae</taxon>
        <taxon>Fusarium</taxon>
        <taxon>Fusarium lateritium species complex</taxon>
    </lineage>
</organism>